<dbReference type="RefSeq" id="YP_010750775.1">
    <property type="nucleotide sequence ID" value="NC_073362.1"/>
</dbReference>
<gene>
    <name evidence="1" type="primary">47</name>
    <name evidence="1" type="ORF">SEA_KOZIE_47</name>
</gene>
<dbReference type="KEGG" id="vg:80004430"/>
<evidence type="ECO:0000313" key="2">
    <source>
        <dbReference type="Proteomes" id="UP000827716"/>
    </source>
</evidence>
<organism evidence="1 2">
    <name type="scientific">Microbacterium phage Kozie</name>
    <dbReference type="NCBI Taxonomy" id="2885981"/>
    <lineage>
        <taxon>Viruses</taxon>
        <taxon>Duplodnaviria</taxon>
        <taxon>Heunggongvirae</taxon>
        <taxon>Uroviricota</taxon>
        <taxon>Caudoviricetes</taxon>
        <taxon>Kutznervirinae</taxon>
        <taxon>Kozievirus</taxon>
        <taxon>Kozievirus kozie</taxon>
    </lineage>
</organism>
<dbReference type="Proteomes" id="UP000827716">
    <property type="component" value="Segment"/>
</dbReference>
<keyword evidence="2" id="KW-1185">Reference proteome</keyword>
<sequence>MSADFKTQTGCRVRVRPAPALGPDASILSLRVDHPAAVGYVGTGDAHDSIQYAEVMLTADERRALAAALAEEGDRG</sequence>
<reference evidence="1" key="1">
    <citation type="submission" date="2021-09" db="EMBL/GenBank/DDBJ databases">
        <authorList>
            <person name="Colton S."/>
            <person name="McKinney A."/>
            <person name="Ashley L."/>
            <person name="Annie C."/>
            <person name="Elissa F."/>
            <person name="Lindsey D."/>
            <person name="Brady H."/>
            <person name="Batt M.A."/>
            <person name="Denae B."/>
            <person name="Molloy S.D."/>
            <person name="Garlena R.A."/>
            <person name="Russell D.A."/>
            <person name="Jacobs-Sera D."/>
            <person name="Hatfull G.F."/>
        </authorList>
    </citation>
    <scope>NUCLEOTIDE SEQUENCE</scope>
</reference>
<evidence type="ECO:0000313" key="1">
    <source>
        <dbReference type="EMBL" id="UDL16243.1"/>
    </source>
</evidence>
<dbReference type="EMBL" id="OK040792">
    <property type="protein sequence ID" value="UDL16243.1"/>
    <property type="molecule type" value="Genomic_DNA"/>
</dbReference>
<proteinExistence type="predicted"/>
<accession>A0AAE8Y8Y1</accession>
<name>A0AAE8Y8Y1_9CAUD</name>
<protein>
    <submittedName>
        <fullName evidence="1">Uncharacterized protein</fullName>
    </submittedName>
</protein>
<dbReference type="GeneID" id="80004430"/>